<gene>
    <name evidence="10" type="ORF">ASIM_LOCUS14857</name>
</gene>
<keyword evidence="3 7" id="KW-0158">Chromosome</keyword>
<evidence type="ECO:0000313" key="11">
    <source>
        <dbReference type="Proteomes" id="UP000267096"/>
    </source>
</evidence>
<dbReference type="PANTHER" id="PTHR11467:SF36">
    <property type="entry name" value="HISTONE 24-RELATED"/>
    <property type="match status" value="1"/>
</dbReference>
<reference evidence="10 11" key="2">
    <citation type="submission" date="2018-11" db="EMBL/GenBank/DDBJ databases">
        <authorList>
            <consortium name="Pathogen Informatics"/>
        </authorList>
    </citation>
    <scope>NUCLEOTIDE SEQUENCE [LARGE SCALE GENOMIC DNA]</scope>
</reference>
<evidence type="ECO:0000256" key="4">
    <source>
        <dbReference type="ARBA" id="ARBA00022990"/>
    </source>
</evidence>
<feature type="compositionally biased region" description="Basic residues" evidence="8">
    <location>
        <begin position="163"/>
        <end position="188"/>
    </location>
</feature>
<dbReference type="SMART" id="SM00526">
    <property type="entry name" value="H15"/>
    <property type="match status" value="1"/>
</dbReference>
<dbReference type="PANTHER" id="PTHR11467">
    <property type="entry name" value="HISTONE H1"/>
    <property type="match status" value="1"/>
</dbReference>
<dbReference type="GO" id="GO:0005634">
    <property type="term" value="C:nucleus"/>
    <property type="evidence" value="ECO:0007669"/>
    <property type="project" value="UniProtKB-SubCell"/>
</dbReference>
<organism evidence="12">
    <name type="scientific">Anisakis simplex</name>
    <name type="common">Herring worm</name>
    <dbReference type="NCBI Taxonomy" id="6269"/>
    <lineage>
        <taxon>Eukaryota</taxon>
        <taxon>Metazoa</taxon>
        <taxon>Ecdysozoa</taxon>
        <taxon>Nematoda</taxon>
        <taxon>Chromadorea</taxon>
        <taxon>Rhabditida</taxon>
        <taxon>Spirurina</taxon>
        <taxon>Ascaridomorpha</taxon>
        <taxon>Ascaridoidea</taxon>
        <taxon>Anisakidae</taxon>
        <taxon>Anisakis</taxon>
        <taxon>Anisakis simplex complex</taxon>
    </lineage>
</organism>
<evidence type="ECO:0000256" key="5">
    <source>
        <dbReference type="ARBA" id="ARBA00023125"/>
    </source>
</evidence>
<dbReference type="InterPro" id="IPR005818">
    <property type="entry name" value="Histone_H1/H5_H15"/>
</dbReference>
<dbReference type="InterPro" id="IPR005819">
    <property type="entry name" value="H1/H5"/>
</dbReference>
<feature type="region of interest" description="Disordered" evidence="8">
    <location>
        <begin position="111"/>
        <end position="133"/>
    </location>
</feature>
<evidence type="ECO:0000256" key="6">
    <source>
        <dbReference type="ARBA" id="ARBA00023242"/>
    </source>
</evidence>
<dbReference type="CDD" id="cd00073">
    <property type="entry name" value="H15"/>
    <property type="match status" value="1"/>
</dbReference>
<feature type="compositionally biased region" description="Basic residues" evidence="8">
    <location>
        <begin position="112"/>
        <end position="128"/>
    </location>
</feature>
<dbReference type="GO" id="GO:0000786">
    <property type="term" value="C:nucleosome"/>
    <property type="evidence" value="ECO:0007669"/>
    <property type="project" value="InterPro"/>
</dbReference>
<keyword evidence="11" id="KW-1185">Reference proteome</keyword>
<comment type="subcellular location">
    <subcellularLocation>
        <location evidence="2">Chromosome</location>
    </subcellularLocation>
    <subcellularLocation>
        <location evidence="1 7">Nucleus</location>
    </subcellularLocation>
</comment>
<feature type="compositionally biased region" description="Low complexity" evidence="8">
    <location>
        <begin position="1"/>
        <end position="20"/>
    </location>
</feature>
<dbReference type="AlphaFoldDB" id="A0A0M3K3B0"/>
<comment type="similarity">
    <text evidence="7">Belongs to the histone H1/H5 family.</text>
</comment>
<evidence type="ECO:0000256" key="2">
    <source>
        <dbReference type="ARBA" id="ARBA00004286"/>
    </source>
</evidence>
<sequence>MTTSASPKPKSPSKKVTSPSKLKKSSSKLSSSHPTYSAMVKSAVAALKEPKGSSRAAILKYIVQHYKVGENIPKVNAHLRQALKKGAMSGVLKQTKGTGASGSFRLGDKAVKKTVKRVKKSPTKKVATKKPGAAAMSQSAKKLNILNIYVDINECALQANPTKKAKKAAGSPKKPKVKKSPAKAKKARANNLKKAAKSPSKTKTTHKKMVKKPVVKKTKA</sequence>
<evidence type="ECO:0000259" key="9">
    <source>
        <dbReference type="PROSITE" id="PS51504"/>
    </source>
</evidence>
<feature type="domain" description="H15" evidence="9">
    <location>
        <begin position="32"/>
        <end position="108"/>
    </location>
</feature>
<dbReference type="PROSITE" id="PS51504">
    <property type="entry name" value="H15"/>
    <property type="match status" value="1"/>
</dbReference>
<proteinExistence type="inferred from homology"/>
<evidence type="ECO:0000313" key="10">
    <source>
        <dbReference type="EMBL" id="VDK53538.1"/>
    </source>
</evidence>
<dbReference type="Pfam" id="PF00538">
    <property type="entry name" value="Linker_histone"/>
    <property type="match status" value="1"/>
</dbReference>
<dbReference type="GO" id="GO:0030261">
    <property type="term" value="P:chromosome condensation"/>
    <property type="evidence" value="ECO:0007669"/>
    <property type="project" value="TreeGrafter"/>
</dbReference>
<dbReference type="GO" id="GO:0045910">
    <property type="term" value="P:negative regulation of DNA recombination"/>
    <property type="evidence" value="ECO:0007669"/>
    <property type="project" value="TreeGrafter"/>
</dbReference>
<dbReference type="SUPFAM" id="SSF46785">
    <property type="entry name" value="Winged helix' DNA-binding domain"/>
    <property type="match status" value="1"/>
</dbReference>
<protein>
    <submittedName>
        <fullName evidence="12">H15 domain-containing protein</fullName>
    </submittedName>
</protein>
<evidence type="ECO:0000256" key="1">
    <source>
        <dbReference type="ARBA" id="ARBA00004123"/>
    </source>
</evidence>
<keyword evidence="4" id="KW-0007">Acetylation</keyword>
<dbReference type="GO" id="GO:0031492">
    <property type="term" value="F:nucleosomal DNA binding"/>
    <property type="evidence" value="ECO:0007669"/>
    <property type="project" value="TreeGrafter"/>
</dbReference>
<evidence type="ECO:0000256" key="7">
    <source>
        <dbReference type="RuleBase" id="RU003894"/>
    </source>
</evidence>
<feature type="region of interest" description="Disordered" evidence="8">
    <location>
        <begin position="1"/>
        <end position="35"/>
    </location>
</feature>
<dbReference type="OrthoDB" id="1110759at2759"/>
<dbReference type="InterPro" id="IPR036388">
    <property type="entry name" value="WH-like_DNA-bd_sf"/>
</dbReference>
<dbReference type="EMBL" id="UYRR01031968">
    <property type="protein sequence ID" value="VDK53538.1"/>
    <property type="molecule type" value="Genomic_DNA"/>
</dbReference>
<dbReference type="InterPro" id="IPR036390">
    <property type="entry name" value="WH_DNA-bd_sf"/>
</dbReference>
<dbReference type="PRINTS" id="PR00624">
    <property type="entry name" value="HISTONEH5"/>
</dbReference>
<dbReference type="FunFam" id="1.10.10.10:FF:000140">
    <property type="entry name" value="Histone H1.0"/>
    <property type="match status" value="1"/>
</dbReference>
<reference evidence="12" key="1">
    <citation type="submission" date="2017-02" db="UniProtKB">
        <authorList>
            <consortium name="WormBaseParasite"/>
        </authorList>
    </citation>
    <scope>IDENTIFICATION</scope>
</reference>
<keyword evidence="6 7" id="KW-0539">Nucleus</keyword>
<keyword evidence="5 7" id="KW-0238">DNA-binding</keyword>
<dbReference type="GO" id="GO:0003690">
    <property type="term" value="F:double-stranded DNA binding"/>
    <property type="evidence" value="ECO:0007669"/>
    <property type="project" value="TreeGrafter"/>
</dbReference>
<feature type="region of interest" description="Disordered" evidence="8">
    <location>
        <begin position="161"/>
        <end position="220"/>
    </location>
</feature>
<evidence type="ECO:0000256" key="8">
    <source>
        <dbReference type="SAM" id="MobiDB-lite"/>
    </source>
</evidence>
<dbReference type="WBParaSite" id="ASIM_0001544801-mRNA-1">
    <property type="protein sequence ID" value="ASIM_0001544801-mRNA-1"/>
    <property type="gene ID" value="ASIM_0001544801"/>
</dbReference>
<name>A0A0M3K3B0_ANISI</name>
<accession>A0A0M3K3B0</accession>
<dbReference type="GO" id="GO:0030527">
    <property type="term" value="F:structural constituent of chromatin"/>
    <property type="evidence" value="ECO:0007669"/>
    <property type="project" value="InterPro"/>
</dbReference>
<evidence type="ECO:0000313" key="12">
    <source>
        <dbReference type="WBParaSite" id="ASIM_0001544801-mRNA-1"/>
    </source>
</evidence>
<feature type="compositionally biased region" description="Basic residues" evidence="8">
    <location>
        <begin position="203"/>
        <end position="220"/>
    </location>
</feature>
<feature type="compositionally biased region" description="Low complexity" evidence="8">
    <location>
        <begin position="189"/>
        <end position="202"/>
    </location>
</feature>
<evidence type="ECO:0000256" key="3">
    <source>
        <dbReference type="ARBA" id="ARBA00022454"/>
    </source>
</evidence>
<dbReference type="GO" id="GO:0006334">
    <property type="term" value="P:nucleosome assembly"/>
    <property type="evidence" value="ECO:0007669"/>
    <property type="project" value="InterPro"/>
</dbReference>
<dbReference type="Proteomes" id="UP000267096">
    <property type="component" value="Unassembled WGS sequence"/>
</dbReference>
<dbReference type="Gene3D" id="1.10.10.10">
    <property type="entry name" value="Winged helix-like DNA-binding domain superfamily/Winged helix DNA-binding domain"/>
    <property type="match status" value="1"/>
</dbReference>